<comment type="caution">
    <text evidence="1">The sequence shown here is derived from an EMBL/GenBank/DDBJ whole genome shotgun (WGS) entry which is preliminary data.</text>
</comment>
<name>A0A928Z4I7_9CYAN</name>
<gene>
    <name evidence="1" type="ORF">IQ266_15135</name>
</gene>
<evidence type="ECO:0000313" key="2">
    <source>
        <dbReference type="Proteomes" id="UP000625316"/>
    </source>
</evidence>
<organism evidence="1 2">
    <name type="scientific">Romeriopsis navalis LEGE 11480</name>
    <dbReference type="NCBI Taxonomy" id="2777977"/>
    <lineage>
        <taxon>Bacteria</taxon>
        <taxon>Bacillati</taxon>
        <taxon>Cyanobacteriota</taxon>
        <taxon>Cyanophyceae</taxon>
        <taxon>Leptolyngbyales</taxon>
        <taxon>Leptolyngbyaceae</taxon>
        <taxon>Romeriopsis</taxon>
        <taxon>Romeriopsis navalis</taxon>
    </lineage>
</organism>
<dbReference type="Proteomes" id="UP000625316">
    <property type="component" value="Unassembled WGS sequence"/>
</dbReference>
<dbReference type="RefSeq" id="WP_264325896.1">
    <property type="nucleotide sequence ID" value="NZ_JADEXQ010000052.1"/>
</dbReference>
<evidence type="ECO:0000313" key="1">
    <source>
        <dbReference type="EMBL" id="MBE9031067.1"/>
    </source>
</evidence>
<protein>
    <submittedName>
        <fullName evidence="1">Uncharacterized protein</fullName>
    </submittedName>
</protein>
<dbReference type="AlphaFoldDB" id="A0A928Z4I7"/>
<sequence length="170" mass="18406">MPGLISWCSKTTSILLLTVGLCSCSPPKSNHKITIQVFQDWQLKPGDKIAGYAVTGGLGDISIDVQGQTIYAPFDGVAKTDKQGCLFYRSAEIPAYMFRLCGISGGGWIGQTLGQFRQLQLGPIKSGAVLGHAKTLQFATLRKQTNGKWAIVEPDKSFIESLLKPPQNHP</sequence>
<reference evidence="1" key="1">
    <citation type="submission" date="2020-10" db="EMBL/GenBank/DDBJ databases">
        <authorList>
            <person name="Castelo-Branco R."/>
            <person name="Eusebio N."/>
            <person name="Adriana R."/>
            <person name="Vieira A."/>
            <person name="Brugerolle De Fraissinette N."/>
            <person name="Rezende De Castro R."/>
            <person name="Schneider M.P."/>
            <person name="Vasconcelos V."/>
            <person name="Leao P.N."/>
        </authorList>
    </citation>
    <scope>NUCLEOTIDE SEQUENCE</scope>
    <source>
        <strain evidence="1">LEGE 11480</strain>
    </source>
</reference>
<keyword evidence="2" id="KW-1185">Reference proteome</keyword>
<dbReference type="EMBL" id="JADEXQ010000052">
    <property type="protein sequence ID" value="MBE9031067.1"/>
    <property type="molecule type" value="Genomic_DNA"/>
</dbReference>
<accession>A0A928Z4I7</accession>
<proteinExistence type="predicted"/>